<evidence type="ECO:0000313" key="1">
    <source>
        <dbReference type="EMBL" id="CEF73062.1"/>
    </source>
</evidence>
<dbReference type="VEuPathDB" id="FungiDB:FGRAMPH1_01G02521"/>
<proteinExistence type="predicted"/>
<reference evidence="2 3" key="2">
    <citation type="journal article" date="2010" name="Nature">
        <title>Comparative genomics reveals mobile pathogenicity chromosomes in Fusarium.</title>
        <authorList>
            <person name="Ma L.J."/>
            <person name="van der Does H.C."/>
            <person name="Borkovich K.A."/>
            <person name="Coleman J.J."/>
            <person name="Daboussi M.J."/>
            <person name="Di Pietro A."/>
            <person name="Dufresne M."/>
            <person name="Freitag M."/>
            <person name="Grabherr M."/>
            <person name="Henrissat B."/>
            <person name="Houterman P.M."/>
            <person name="Kang S."/>
            <person name="Shim W.B."/>
            <person name="Woloshuk C."/>
            <person name="Xie X."/>
            <person name="Xu J.R."/>
            <person name="Antoniw J."/>
            <person name="Baker S.E."/>
            <person name="Bluhm B.H."/>
            <person name="Breakspear A."/>
            <person name="Brown D.W."/>
            <person name="Butchko R.A."/>
            <person name="Chapman S."/>
            <person name="Coulson R."/>
            <person name="Coutinho P.M."/>
            <person name="Danchin E.G."/>
            <person name="Diener A."/>
            <person name="Gale L.R."/>
            <person name="Gardiner D.M."/>
            <person name="Goff S."/>
            <person name="Hammond-Kosack K.E."/>
            <person name="Hilburn K."/>
            <person name="Hua-Van A."/>
            <person name="Jonkers W."/>
            <person name="Kazan K."/>
            <person name="Kodira C.D."/>
            <person name="Koehrsen M."/>
            <person name="Kumar L."/>
            <person name="Lee Y.H."/>
            <person name="Li L."/>
            <person name="Manners J.M."/>
            <person name="Miranda-Saavedra D."/>
            <person name="Mukherjee M."/>
            <person name="Park G."/>
            <person name="Park J."/>
            <person name="Park S.Y."/>
            <person name="Proctor R.H."/>
            <person name="Regev A."/>
            <person name="Ruiz-Roldan M.C."/>
            <person name="Sain D."/>
            <person name="Sakthikumar S."/>
            <person name="Sykes S."/>
            <person name="Schwartz D.C."/>
            <person name="Turgeon B.G."/>
            <person name="Wapinski I."/>
            <person name="Yoder O."/>
            <person name="Young S."/>
            <person name="Zeng Q."/>
            <person name="Zhou S."/>
            <person name="Galagan J."/>
            <person name="Cuomo C.A."/>
            <person name="Kistler H.C."/>
            <person name="Rep M."/>
        </authorList>
    </citation>
    <scope>GENOME REANNOTATION</scope>
    <source>
        <strain evidence="3">ATCC MYA-4620 / CBS 123657 / FGSC 9075 / NRRL 31084 / PH-1</strain>
        <strain evidence="2">PH-1 / ATCC MYA-4620 / FGSC 9075 / NRRL 31084</strain>
    </source>
</reference>
<sequence>MAASAVARTMPTQIGVACSYLLSMIRETSWLLDNYQIANNVNCIRITTRKKLQGIETFAVMVGISFDMR</sequence>
<gene>
    <name evidence="1" type="ORF">FGRAMPH1_01T02521</name>
</gene>
<keyword evidence="3" id="KW-1185">Reference proteome</keyword>
<reference evidence="1 3" key="3">
    <citation type="journal article" date="2015" name="BMC Genomics">
        <title>The completed genome sequence of the pathogenic ascomycete fungus Fusarium graminearum.</title>
        <authorList>
            <person name="King R."/>
            <person name="Urban M."/>
            <person name="Hammond-Kosack M.C."/>
            <person name="Hassani-Pak K."/>
            <person name="Hammond-Kosack K.E."/>
        </authorList>
    </citation>
    <scope>NUCLEOTIDE SEQUENCE [LARGE SCALE GENOMIC DNA]</scope>
    <source>
        <strain evidence="3">ATCC MYA-4620 / CBS 123657 / FGSC 9075 / NRRL 31084 / PH-1</strain>
        <strain evidence="1">PH-1</strain>
    </source>
</reference>
<evidence type="ECO:0000313" key="3">
    <source>
        <dbReference type="Proteomes" id="UP000070720"/>
    </source>
</evidence>
<reference evidence="2" key="4">
    <citation type="submission" date="2017-01" db="UniProtKB">
        <authorList>
            <consortium name="EnsemblFungi"/>
        </authorList>
    </citation>
    <scope>IDENTIFICATION</scope>
    <source>
        <strain evidence="2">PH-1 / ATCC MYA-4620 / FGSC 9075 / NRRL 31084</strain>
    </source>
</reference>
<protein>
    <submittedName>
        <fullName evidence="1">Chromosome 1, complete genome</fullName>
    </submittedName>
</protein>
<accession>A0A0E0RP87</accession>
<reference evidence="2 3" key="1">
    <citation type="journal article" date="2007" name="Science">
        <title>The Fusarium graminearum genome reveals a link between localized polymorphism and pathogen specialization.</title>
        <authorList>
            <person name="Cuomo C.A."/>
            <person name="Gueldener U."/>
            <person name="Xu J.-R."/>
            <person name="Trail F."/>
            <person name="Turgeon B.G."/>
            <person name="Di Pietro A."/>
            <person name="Walton J.D."/>
            <person name="Ma L.-J."/>
            <person name="Baker S.E."/>
            <person name="Rep M."/>
            <person name="Adam G."/>
            <person name="Antoniw J."/>
            <person name="Baldwin T."/>
            <person name="Calvo S.E."/>
            <person name="Chang Y.-L."/>
            <person name="DeCaprio D."/>
            <person name="Gale L.R."/>
            <person name="Gnerre S."/>
            <person name="Goswami R.S."/>
            <person name="Hammond-Kosack K."/>
            <person name="Harris L.J."/>
            <person name="Hilburn K."/>
            <person name="Kennell J.C."/>
            <person name="Kroken S."/>
            <person name="Magnuson J.K."/>
            <person name="Mannhaupt G."/>
            <person name="Mauceli E.W."/>
            <person name="Mewes H.-W."/>
            <person name="Mitterbauer R."/>
            <person name="Muehlbauer G."/>
            <person name="Muensterkoetter M."/>
            <person name="Nelson D."/>
            <person name="O'Donnell K."/>
            <person name="Ouellet T."/>
            <person name="Qi W."/>
            <person name="Quesneville H."/>
            <person name="Roncero M.I.G."/>
            <person name="Seong K.-Y."/>
            <person name="Tetko I.V."/>
            <person name="Urban M."/>
            <person name="Waalwijk C."/>
            <person name="Ward T.J."/>
            <person name="Yao J."/>
            <person name="Birren B.W."/>
            <person name="Kistler H.C."/>
        </authorList>
    </citation>
    <scope>NUCLEOTIDE SEQUENCE [LARGE SCALE GENOMIC DNA]</scope>
    <source>
        <strain evidence="3">ATCC MYA-4620 / CBS 123657 / FGSC 9075 / NRRL 31084 / PH-1</strain>
        <strain evidence="2">PH-1 / ATCC MYA-4620 / FGSC 9075 / NRRL 31084</strain>
    </source>
</reference>
<name>A0A098D3P1_GIBZE</name>
<evidence type="ECO:0000313" key="2">
    <source>
        <dbReference type="EnsemblFungi" id="CEF73062"/>
    </source>
</evidence>
<dbReference type="Proteomes" id="UP000070720">
    <property type="component" value="Chromosome 1"/>
</dbReference>
<organism evidence="1 3">
    <name type="scientific">Gibberella zeae (strain ATCC MYA-4620 / CBS 123657 / FGSC 9075 / NRRL 31084 / PH-1)</name>
    <name type="common">Wheat head blight fungus</name>
    <name type="synonym">Fusarium graminearum</name>
    <dbReference type="NCBI Taxonomy" id="229533"/>
    <lineage>
        <taxon>Eukaryota</taxon>
        <taxon>Fungi</taxon>
        <taxon>Dikarya</taxon>
        <taxon>Ascomycota</taxon>
        <taxon>Pezizomycotina</taxon>
        <taxon>Sordariomycetes</taxon>
        <taxon>Hypocreomycetidae</taxon>
        <taxon>Hypocreales</taxon>
        <taxon>Nectriaceae</taxon>
        <taxon>Fusarium</taxon>
    </lineage>
</organism>
<accession>A0A098D3P1</accession>
<dbReference type="EMBL" id="HG970332">
    <property type="protein sequence ID" value="CEF73062.1"/>
    <property type="molecule type" value="Genomic_DNA"/>
</dbReference>
<dbReference type="InParanoid" id="A0A098D3P1"/>
<dbReference type="EnsemblFungi" id="CEF73062">
    <property type="protein sequence ID" value="CEF73062"/>
    <property type="gene ID" value="FGRRES_15110"/>
</dbReference>
<dbReference type="AlphaFoldDB" id="A0A098D3P1"/>